<name>A0A915KF23_ROMCU</name>
<reference evidence="2" key="1">
    <citation type="submission" date="2022-11" db="UniProtKB">
        <authorList>
            <consortium name="WormBaseParasite"/>
        </authorList>
    </citation>
    <scope>IDENTIFICATION</scope>
</reference>
<evidence type="ECO:0000313" key="2">
    <source>
        <dbReference type="WBParaSite" id="nRc.2.0.1.t37322-RA"/>
    </source>
</evidence>
<protein>
    <submittedName>
        <fullName evidence="2">Uncharacterized protein</fullName>
    </submittedName>
</protein>
<organism evidence="1 2">
    <name type="scientific">Romanomermis culicivorax</name>
    <name type="common">Nematode worm</name>
    <dbReference type="NCBI Taxonomy" id="13658"/>
    <lineage>
        <taxon>Eukaryota</taxon>
        <taxon>Metazoa</taxon>
        <taxon>Ecdysozoa</taxon>
        <taxon>Nematoda</taxon>
        <taxon>Enoplea</taxon>
        <taxon>Dorylaimia</taxon>
        <taxon>Mermithida</taxon>
        <taxon>Mermithoidea</taxon>
        <taxon>Mermithidae</taxon>
        <taxon>Romanomermis</taxon>
    </lineage>
</organism>
<evidence type="ECO:0000313" key="1">
    <source>
        <dbReference type="Proteomes" id="UP000887565"/>
    </source>
</evidence>
<dbReference type="WBParaSite" id="nRc.2.0.1.t37322-RA">
    <property type="protein sequence ID" value="nRc.2.0.1.t37322-RA"/>
    <property type="gene ID" value="nRc.2.0.1.g37322"/>
</dbReference>
<proteinExistence type="predicted"/>
<accession>A0A915KF23</accession>
<keyword evidence="1" id="KW-1185">Reference proteome</keyword>
<dbReference type="AlphaFoldDB" id="A0A915KF23"/>
<sequence length="172" mass="19659">YYCSISIAVVVSCLWTSSGRKTNCLRDRSISNKWCVRPENQQICLKSVFGYMTEKCLKYLCRLQLEPGSIFVVNRFTEETFFREEDSSFSLPDDQEILIVEGQWILQQSTTIPTTAPRPLMPIPFPRLPGTPHIPTPPPIIARQATPTKTCVLRFCRGNFNGEGQLVDIDRR</sequence>
<dbReference type="Proteomes" id="UP000887565">
    <property type="component" value="Unplaced"/>
</dbReference>